<evidence type="ECO:0000256" key="2">
    <source>
        <dbReference type="SAM" id="Phobius"/>
    </source>
</evidence>
<feature type="domain" description="RCK C-terminal" evidence="4">
    <location>
        <begin position="289"/>
        <end position="373"/>
    </location>
</feature>
<dbReference type="GO" id="GO:0006813">
    <property type="term" value="P:potassium ion transport"/>
    <property type="evidence" value="ECO:0007669"/>
    <property type="project" value="InterPro"/>
</dbReference>
<dbReference type="InterPro" id="IPR013099">
    <property type="entry name" value="K_chnl_dom"/>
</dbReference>
<dbReference type="Pfam" id="PF02254">
    <property type="entry name" value="TrkA_N"/>
    <property type="match status" value="2"/>
</dbReference>
<sequence length="596" mass="63929">MGAGGGAPEDVYDAPRRRPGWWAARPMKYLGIQLAFFLRQSQTKRNLAALGKLLAVVGVLVLVFTAIFHALMELEGQEHSWFTGFYWTLTVMTTLGFGDITFKTDLGRLFSMVVLLSGNVLLLILLPFAFIRFLYAPWLEAQLKLRAPRALPEGSAGHVVFCAWDAVTQGLSQKLGEAGVPYVVLVPDPVAAVQMMSDGVRVVTGEVDARATYDAVHAAEARAVVANLDDAQNTNVTLTVREVSATVPIVATVEHMESRDLLEFAGATHTMPLKHRLGQQLASRISLRSGEIHVVGRFRDVLMAELPALGTPLVGRSLRDLGLRQRTGVNVVGIWEHGRLAPARGDVPLTAASVPVLVGSEAQIEALRAEVPLGEAQAATVLIIGGGTVGRAAAAALVERGARVHLVEHEAAAAARCKEVAHEVMVGEAADRAVLERAGLGAASAVIVTTNDDAMNVYLSIYVRRLRADVRLVSRITHERNHEAILRAGADFVLSYASLGKEMMFSVLQGRELVLLGEGIDLHALPVPRALAGQSLAESDLGARTGLNVIAIQRGEEIEANPAPGAVLSRGEVLLVIGTQAQRSAFLEHYPERKGR</sequence>
<comment type="subcellular location">
    <subcellularLocation>
        <location evidence="1">Cell membrane</location>
        <topology evidence="1">Multi-pass membrane protein</topology>
    </subcellularLocation>
</comment>
<keyword evidence="2" id="KW-0472">Membrane</keyword>
<keyword evidence="2" id="KW-1133">Transmembrane helix</keyword>
<dbReference type="STRING" id="1192034.CAP_7559"/>
<keyword evidence="5" id="KW-0813">Transport</keyword>
<evidence type="ECO:0000259" key="4">
    <source>
        <dbReference type="PROSITE" id="PS51202"/>
    </source>
</evidence>
<dbReference type="eggNOG" id="COG0490">
    <property type="taxonomic scope" value="Bacteria"/>
</dbReference>
<dbReference type="SUPFAM" id="SSF51735">
    <property type="entry name" value="NAD(P)-binding Rossmann-fold domains"/>
    <property type="match status" value="2"/>
</dbReference>
<dbReference type="SUPFAM" id="SSF81324">
    <property type="entry name" value="Voltage-gated potassium channels"/>
    <property type="match status" value="1"/>
</dbReference>
<feature type="transmembrane region" description="Helical" evidence="2">
    <location>
        <begin position="84"/>
        <end position="102"/>
    </location>
</feature>
<dbReference type="Pfam" id="PF02080">
    <property type="entry name" value="TrkA_C"/>
    <property type="match status" value="2"/>
</dbReference>
<dbReference type="InterPro" id="IPR003148">
    <property type="entry name" value="RCK_N"/>
</dbReference>
<keyword evidence="5" id="KW-0406">Ion transport</keyword>
<feature type="transmembrane region" description="Helical" evidence="2">
    <location>
        <begin position="50"/>
        <end position="72"/>
    </location>
</feature>
<evidence type="ECO:0000313" key="6">
    <source>
        <dbReference type="Proteomes" id="UP000019678"/>
    </source>
</evidence>
<dbReference type="Gene3D" id="3.40.50.720">
    <property type="entry name" value="NAD(P)-binding Rossmann-like Domain"/>
    <property type="match status" value="2"/>
</dbReference>
<name>A0A017T055_9BACT</name>
<dbReference type="InterPro" id="IPR050721">
    <property type="entry name" value="Trk_Ktr_HKT_K-transport"/>
</dbReference>
<dbReference type="PROSITE" id="PS51202">
    <property type="entry name" value="RCK_C"/>
    <property type="match status" value="2"/>
</dbReference>
<dbReference type="PANTHER" id="PTHR43833:SF13">
    <property type="entry name" value="POTASSIUM CHANNEL PROTEIN 2-RELATED"/>
    <property type="match status" value="1"/>
</dbReference>
<dbReference type="AlphaFoldDB" id="A0A017T055"/>
<dbReference type="OrthoDB" id="9799090at2"/>
<dbReference type="GO" id="GO:0005886">
    <property type="term" value="C:plasma membrane"/>
    <property type="evidence" value="ECO:0007669"/>
    <property type="project" value="UniProtKB-SubCell"/>
</dbReference>
<dbReference type="Pfam" id="PF07885">
    <property type="entry name" value="Ion_trans_2"/>
    <property type="match status" value="1"/>
</dbReference>
<feature type="domain" description="RCK N-terminal" evidence="3">
    <location>
        <begin position="378"/>
        <end position="494"/>
    </location>
</feature>
<dbReference type="InterPro" id="IPR036721">
    <property type="entry name" value="RCK_C_sf"/>
</dbReference>
<dbReference type="EMBL" id="ASRX01000068">
    <property type="protein sequence ID" value="EYF01941.1"/>
    <property type="molecule type" value="Genomic_DNA"/>
</dbReference>
<dbReference type="Proteomes" id="UP000019678">
    <property type="component" value="Unassembled WGS sequence"/>
</dbReference>
<proteinExistence type="predicted"/>
<dbReference type="InterPro" id="IPR036291">
    <property type="entry name" value="NAD(P)-bd_dom_sf"/>
</dbReference>
<dbReference type="GO" id="GO:0008324">
    <property type="term" value="F:monoatomic cation transmembrane transporter activity"/>
    <property type="evidence" value="ECO:0007669"/>
    <property type="project" value="InterPro"/>
</dbReference>
<evidence type="ECO:0000259" key="3">
    <source>
        <dbReference type="PROSITE" id="PS51201"/>
    </source>
</evidence>
<reference evidence="5 6" key="1">
    <citation type="submission" date="2013-05" db="EMBL/GenBank/DDBJ databases">
        <title>Genome assembly of Chondromyces apiculatus DSM 436.</title>
        <authorList>
            <person name="Sharma G."/>
            <person name="Khatri I."/>
            <person name="Kaur C."/>
            <person name="Mayilraj S."/>
            <person name="Subramanian S."/>
        </authorList>
    </citation>
    <scope>NUCLEOTIDE SEQUENCE [LARGE SCALE GENOMIC DNA]</scope>
    <source>
        <strain evidence="5 6">DSM 436</strain>
    </source>
</reference>
<dbReference type="Gene3D" id="1.10.287.70">
    <property type="match status" value="1"/>
</dbReference>
<evidence type="ECO:0000313" key="5">
    <source>
        <dbReference type="EMBL" id="EYF01941.1"/>
    </source>
</evidence>
<feature type="domain" description="RCK C-terminal" evidence="4">
    <location>
        <begin position="510"/>
        <end position="592"/>
    </location>
</feature>
<dbReference type="eggNOG" id="COG0569">
    <property type="taxonomic scope" value="Bacteria"/>
</dbReference>
<dbReference type="eggNOG" id="COG1226">
    <property type="taxonomic scope" value="Bacteria"/>
</dbReference>
<gene>
    <name evidence="5" type="ORF">CAP_7559</name>
</gene>
<dbReference type="PANTHER" id="PTHR43833">
    <property type="entry name" value="POTASSIUM CHANNEL PROTEIN 2-RELATED-RELATED"/>
    <property type="match status" value="1"/>
</dbReference>
<evidence type="ECO:0000256" key="1">
    <source>
        <dbReference type="ARBA" id="ARBA00004651"/>
    </source>
</evidence>
<keyword evidence="2" id="KW-0812">Transmembrane</keyword>
<keyword evidence="6" id="KW-1185">Reference proteome</keyword>
<dbReference type="SUPFAM" id="SSF116726">
    <property type="entry name" value="TrkA C-terminal domain-like"/>
    <property type="match status" value="2"/>
</dbReference>
<protein>
    <submittedName>
        <fullName evidence="5">Potassium channel protein</fullName>
    </submittedName>
</protein>
<dbReference type="PROSITE" id="PS51201">
    <property type="entry name" value="RCK_N"/>
    <property type="match status" value="1"/>
</dbReference>
<comment type="caution">
    <text evidence="5">The sequence shown here is derived from an EMBL/GenBank/DDBJ whole genome shotgun (WGS) entry which is preliminary data.</text>
</comment>
<feature type="transmembrane region" description="Helical" evidence="2">
    <location>
        <begin position="109"/>
        <end position="135"/>
    </location>
</feature>
<dbReference type="Gene3D" id="3.30.70.1450">
    <property type="entry name" value="Regulator of K+ conductance, C-terminal domain"/>
    <property type="match status" value="2"/>
</dbReference>
<accession>A0A017T055</accession>
<dbReference type="InterPro" id="IPR006037">
    <property type="entry name" value="RCK_C"/>
</dbReference>
<keyword evidence="5" id="KW-0407">Ion channel</keyword>
<organism evidence="5 6">
    <name type="scientific">Chondromyces apiculatus DSM 436</name>
    <dbReference type="NCBI Taxonomy" id="1192034"/>
    <lineage>
        <taxon>Bacteria</taxon>
        <taxon>Pseudomonadati</taxon>
        <taxon>Myxococcota</taxon>
        <taxon>Polyangia</taxon>
        <taxon>Polyangiales</taxon>
        <taxon>Polyangiaceae</taxon>
        <taxon>Chondromyces</taxon>
    </lineage>
</organism>